<dbReference type="GO" id="GO:0016740">
    <property type="term" value="F:transferase activity"/>
    <property type="evidence" value="ECO:0007669"/>
    <property type="project" value="UniProtKB-KW"/>
</dbReference>
<dbReference type="KEGG" id="rli:RLO149_c038440"/>
<dbReference type="OrthoDB" id="7583243at2"/>
<dbReference type="CDD" id="cd03057">
    <property type="entry name" value="GST_N_Beta"/>
    <property type="match status" value="1"/>
</dbReference>
<feature type="domain" description="GST C-terminal" evidence="3">
    <location>
        <begin position="84"/>
        <end position="206"/>
    </location>
</feature>
<dbReference type="HOGENOM" id="CLU_011226_6_1_5"/>
<dbReference type="EMBL" id="CP002623">
    <property type="protein sequence ID" value="AEI95748.1"/>
    <property type="molecule type" value="Genomic_DNA"/>
</dbReference>
<dbReference type="Gene3D" id="3.40.30.10">
    <property type="entry name" value="Glutaredoxin"/>
    <property type="match status" value="1"/>
</dbReference>
<dbReference type="Gene3D" id="1.20.1050.10">
    <property type="match status" value="1"/>
</dbReference>
<dbReference type="Pfam" id="PF00043">
    <property type="entry name" value="GST_C"/>
    <property type="match status" value="1"/>
</dbReference>
<dbReference type="InterPro" id="IPR036249">
    <property type="entry name" value="Thioredoxin-like_sf"/>
</dbReference>
<dbReference type="Proteomes" id="UP000001353">
    <property type="component" value="Chromosome"/>
</dbReference>
<name>F7ZCY7_ROSLO</name>
<dbReference type="SUPFAM" id="SSF52833">
    <property type="entry name" value="Thioredoxin-like"/>
    <property type="match status" value="1"/>
</dbReference>
<comment type="similarity">
    <text evidence="1">Belongs to the GST superfamily.</text>
</comment>
<protein>
    <submittedName>
        <fullName evidence="4">Glutathione S-transferase</fullName>
    </submittedName>
</protein>
<dbReference type="InterPro" id="IPR036282">
    <property type="entry name" value="Glutathione-S-Trfase_C_sf"/>
</dbReference>
<dbReference type="CDD" id="cd03188">
    <property type="entry name" value="GST_C_Beta"/>
    <property type="match status" value="1"/>
</dbReference>
<evidence type="ECO:0000259" key="2">
    <source>
        <dbReference type="PROSITE" id="PS50404"/>
    </source>
</evidence>
<dbReference type="AlphaFoldDB" id="F7ZCY7"/>
<dbReference type="InterPro" id="IPR004046">
    <property type="entry name" value="GST_C"/>
</dbReference>
<evidence type="ECO:0000256" key="1">
    <source>
        <dbReference type="RuleBase" id="RU003494"/>
    </source>
</evidence>
<accession>F7ZCY7</accession>
<dbReference type="InterPro" id="IPR004045">
    <property type="entry name" value="Glutathione_S-Trfase_N"/>
</dbReference>
<dbReference type="PANTHER" id="PTHR44051:SF8">
    <property type="entry name" value="GLUTATHIONE S-TRANSFERASE GSTA"/>
    <property type="match status" value="1"/>
</dbReference>
<dbReference type="PROSITE" id="PS50404">
    <property type="entry name" value="GST_NTER"/>
    <property type="match status" value="1"/>
</dbReference>
<dbReference type="eggNOG" id="COG0625">
    <property type="taxonomic scope" value="Bacteria"/>
</dbReference>
<evidence type="ECO:0000313" key="4">
    <source>
        <dbReference type="EMBL" id="AEI95748.1"/>
    </source>
</evidence>
<dbReference type="SFLD" id="SFLDG01150">
    <property type="entry name" value="Main.1:_Beta-like"/>
    <property type="match status" value="1"/>
</dbReference>
<gene>
    <name evidence="4" type="ordered locus">RLO149_c038440</name>
</gene>
<dbReference type="SFLD" id="SFLDS00019">
    <property type="entry name" value="Glutathione_Transferase_(cytos"/>
    <property type="match status" value="1"/>
</dbReference>
<dbReference type="InterPro" id="IPR010987">
    <property type="entry name" value="Glutathione-S-Trfase_C-like"/>
</dbReference>
<sequence>MRLYYSPGSISIAVAITLYEAELPFEAVKVNFGEAEQTKPAYLNVNPKGRVPTLETDGNHLTETGAILEYIAARTPQAKLVPQDALKAAHMRAAMYYLASTMHVNHAHRVRGNRWADRPESLADMAAKAPQTMTNSARYVEEHCLRGDFVIGDHLSIADPYLFVVCSWLEGDGVNMADFPGITAFQQRMHARDSVQQAINAGMLPS</sequence>
<dbReference type="SFLD" id="SFLDG00358">
    <property type="entry name" value="Main_(cytGST)"/>
    <property type="match status" value="1"/>
</dbReference>
<organism evidence="4 5">
    <name type="scientific">Roseobacter litoralis (strain ATCC 49566 / DSM 6996 / JCM 21268 / NBRC 15278 / OCh 149)</name>
    <dbReference type="NCBI Taxonomy" id="391595"/>
    <lineage>
        <taxon>Bacteria</taxon>
        <taxon>Pseudomonadati</taxon>
        <taxon>Pseudomonadota</taxon>
        <taxon>Alphaproteobacteria</taxon>
        <taxon>Rhodobacterales</taxon>
        <taxon>Roseobacteraceae</taxon>
        <taxon>Roseobacter</taxon>
    </lineage>
</organism>
<dbReference type="PROSITE" id="PS50405">
    <property type="entry name" value="GST_CTER"/>
    <property type="match status" value="1"/>
</dbReference>
<evidence type="ECO:0000259" key="3">
    <source>
        <dbReference type="PROSITE" id="PS50405"/>
    </source>
</evidence>
<evidence type="ECO:0000313" key="5">
    <source>
        <dbReference type="Proteomes" id="UP000001353"/>
    </source>
</evidence>
<dbReference type="InterPro" id="IPR040079">
    <property type="entry name" value="Glutathione_S-Trfase"/>
</dbReference>
<dbReference type="STRING" id="391595.RLO149_c038440"/>
<feature type="domain" description="GST N-terminal" evidence="2">
    <location>
        <begin position="1"/>
        <end position="79"/>
    </location>
</feature>
<proteinExistence type="inferred from homology"/>
<reference evidence="4 5" key="1">
    <citation type="journal article" date="2011" name="BMC Genomics">
        <title>Comparative genome analysis and genome-guided physiological analysis of Roseobacter litoralis.</title>
        <authorList>
            <person name="Kalhoefer D."/>
            <person name="Thole S."/>
            <person name="Voget S."/>
            <person name="Lehmann R."/>
            <person name="Liesegang H."/>
            <person name="Wollher A."/>
            <person name="Daniel R."/>
            <person name="Simon M."/>
            <person name="Brinkhoff T."/>
        </authorList>
    </citation>
    <scope>NUCLEOTIDE SEQUENCE [LARGE SCALE GENOMIC DNA]</scope>
    <source>
        <strain evidence="5">ATCC 49566 / DSM 6996 / JCM 21268 / NBRC 15278 / OCh 149</strain>
    </source>
</reference>
<dbReference type="SUPFAM" id="SSF47616">
    <property type="entry name" value="GST C-terminal domain-like"/>
    <property type="match status" value="1"/>
</dbReference>
<dbReference type="PANTHER" id="PTHR44051">
    <property type="entry name" value="GLUTATHIONE S-TRANSFERASE-RELATED"/>
    <property type="match status" value="1"/>
</dbReference>
<keyword evidence="5" id="KW-1185">Reference proteome</keyword>
<dbReference type="RefSeq" id="WP_013963630.1">
    <property type="nucleotide sequence ID" value="NC_015730.1"/>
</dbReference>
<dbReference type="Pfam" id="PF02798">
    <property type="entry name" value="GST_N"/>
    <property type="match status" value="1"/>
</dbReference>